<reference evidence="3 4" key="1">
    <citation type="submission" date="2015-02" db="EMBL/GenBank/DDBJ databases">
        <title>Single-cell genomics of uncultivated deep-branching MTB reveals a conserved set of magnetosome genes.</title>
        <authorList>
            <person name="Kolinko S."/>
            <person name="Richter M."/>
            <person name="Glockner F.O."/>
            <person name="Brachmann A."/>
            <person name="Schuler D."/>
        </authorList>
    </citation>
    <scope>NUCLEOTIDE SEQUENCE [LARGE SCALE GENOMIC DNA]</scope>
    <source>
        <strain evidence="3">TM-1</strain>
    </source>
</reference>
<dbReference type="SMART" id="SM00028">
    <property type="entry name" value="TPR"/>
    <property type="match status" value="4"/>
</dbReference>
<keyword evidence="1" id="KW-0677">Repeat</keyword>
<evidence type="ECO:0000313" key="3">
    <source>
        <dbReference type="EMBL" id="KJU87023.1"/>
    </source>
</evidence>
<sequence>MLDDALTAYDAAIEAFPRNEPAQCGRAEVLRELGMLDDALTAYDAAIAAFPRHEPAQCGRAEVLRQLGRLDEALNAYDAAIAAFPRDVTSQCGRAEVLRELGRLEDALTAYDAAIAAFPNDVAAQCGRAEVLRELGRLDDALTAYDAAIAAYPNYVIAQCGRAGVLLLLGRHTELRESLPIETPVTKSDWIAYHIVSMSYLKEGDVDEAIRRLQYGADNVRWPDSRDYFVNALGFAKMKGRRFEEAIDTLEKHTVQTSNIQKQLNLTLIGHCNAAIGRIDSAIAALNRVSEKDGSAIYEIPQLLRRRYNLSRTQELSEEEAANLDDEIANREFIALLAA</sequence>
<evidence type="ECO:0000256" key="1">
    <source>
        <dbReference type="ARBA" id="ARBA00022737"/>
    </source>
</evidence>
<gene>
    <name evidence="3" type="ORF">MBAV_000785</name>
</gene>
<dbReference type="AlphaFoldDB" id="A0A0F3H264"/>
<keyword evidence="4" id="KW-1185">Reference proteome</keyword>
<dbReference type="InterPro" id="IPR011990">
    <property type="entry name" value="TPR-like_helical_dom_sf"/>
</dbReference>
<dbReference type="Proteomes" id="UP000033423">
    <property type="component" value="Unassembled WGS sequence"/>
</dbReference>
<dbReference type="Pfam" id="PF13432">
    <property type="entry name" value="TPR_16"/>
    <property type="match status" value="3"/>
</dbReference>
<protein>
    <submittedName>
        <fullName evidence="3">Uncharacterized protein</fullName>
    </submittedName>
</protein>
<keyword evidence="2" id="KW-0802">TPR repeat</keyword>
<dbReference type="Gene3D" id="1.25.40.10">
    <property type="entry name" value="Tetratricopeptide repeat domain"/>
    <property type="match status" value="3"/>
</dbReference>
<comment type="caution">
    <text evidence="3">The sequence shown here is derived from an EMBL/GenBank/DDBJ whole genome shotgun (WGS) entry which is preliminary data.</text>
</comment>
<evidence type="ECO:0000313" key="4">
    <source>
        <dbReference type="Proteomes" id="UP000033423"/>
    </source>
</evidence>
<name>A0A0F3H264_9BACT</name>
<dbReference type="PANTHER" id="PTHR44943">
    <property type="entry name" value="CELLULOSE SYNTHASE OPERON PROTEIN C"/>
    <property type="match status" value="1"/>
</dbReference>
<dbReference type="SUPFAM" id="SSF48452">
    <property type="entry name" value="TPR-like"/>
    <property type="match status" value="1"/>
</dbReference>
<dbReference type="PANTHER" id="PTHR44943:SF8">
    <property type="entry name" value="TPR REPEAT-CONTAINING PROTEIN MJ0263"/>
    <property type="match status" value="1"/>
</dbReference>
<dbReference type="SUPFAM" id="SSF48439">
    <property type="entry name" value="Protein prenylyltransferase"/>
    <property type="match status" value="1"/>
</dbReference>
<dbReference type="PATRIC" id="fig|29290.4.peg.1033"/>
<proteinExistence type="predicted"/>
<dbReference type="EMBL" id="LACI01000356">
    <property type="protein sequence ID" value="KJU87023.1"/>
    <property type="molecule type" value="Genomic_DNA"/>
</dbReference>
<organism evidence="3 4">
    <name type="scientific">Candidatus Magnetobacterium bavaricum</name>
    <dbReference type="NCBI Taxonomy" id="29290"/>
    <lineage>
        <taxon>Bacteria</taxon>
        <taxon>Pseudomonadati</taxon>
        <taxon>Nitrospirota</taxon>
        <taxon>Thermodesulfovibrionia</taxon>
        <taxon>Thermodesulfovibrionales</taxon>
        <taxon>Candidatus Magnetobacteriaceae</taxon>
        <taxon>Candidatus Magnetobacterium</taxon>
    </lineage>
</organism>
<accession>A0A0F3H264</accession>
<evidence type="ECO:0000256" key="2">
    <source>
        <dbReference type="ARBA" id="ARBA00022803"/>
    </source>
</evidence>
<dbReference type="InterPro" id="IPR051685">
    <property type="entry name" value="Ycf3/AcsC/BcsC/TPR_MFPF"/>
</dbReference>
<dbReference type="InterPro" id="IPR019734">
    <property type="entry name" value="TPR_rpt"/>
</dbReference>